<organism evidence="2 3">
    <name type="scientific">Streblomastix strix</name>
    <dbReference type="NCBI Taxonomy" id="222440"/>
    <lineage>
        <taxon>Eukaryota</taxon>
        <taxon>Metamonada</taxon>
        <taxon>Preaxostyla</taxon>
        <taxon>Oxymonadida</taxon>
        <taxon>Streblomastigidae</taxon>
        <taxon>Streblomastix</taxon>
    </lineage>
</organism>
<dbReference type="Pfam" id="PF16242">
    <property type="entry name" value="Pyrid_ox_like"/>
    <property type="match status" value="1"/>
</dbReference>
<accession>A0A5J4WS11</accession>
<evidence type="ECO:0000313" key="3">
    <source>
        <dbReference type="Proteomes" id="UP000324800"/>
    </source>
</evidence>
<dbReference type="EMBL" id="SNRW01001081">
    <property type="protein sequence ID" value="KAA6397884.1"/>
    <property type="molecule type" value="Genomic_DNA"/>
</dbReference>
<dbReference type="InterPro" id="IPR012349">
    <property type="entry name" value="Split_barrel_FMN-bd"/>
</dbReference>
<reference evidence="2 3" key="1">
    <citation type="submission" date="2019-03" db="EMBL/GenBank/DDBJ databases">
        <title>Single cell metagenomics reveals metabolic interactions within the superorganism composed of flagellate Streblomastix strix and complex community of Bacteroidetes bacteria on its surface.</title>
        <authorList>
            <person name="Treitli S.C."/>
            <person name="Kolisko M."/>
            <person name="Husnik F."/>
            <person name="Keeling P."/>
            <person name="Hampl V."/>
        </authorList>
    </citation>
    <scope>NUCLEOTIDE SEQUENCE [LARGE SCALE GENOMIC DNA]</scope>
    <source>
        <strain evidence="2">ST1C</strain>
    </source>
</reference>
<dbReference type="InterPro" id="IPR052917">
    <property type="entry name" value="Stress-Dev_Protein"/>
</dbReference>
<dbReference type="Proteomes" id="UP000324800">
    <property type="component" value="Unassembled WGS sequence"/>
</dbReference>
<proteinExistence type="predicted"/>
<dbReference type="InterPro" id="IPR038725">
    <property type="entry name" value="YdaG_split_barrel_FMN-bd"/>
</dbReference>
<name>A0A5J4WS11_9EUKA</name>
<feature type="domain" description="General stress protein FMN-binding split barrel" evidence="1">
    <location>
        <begin position="42"/>
        <end position="120"/>
    </location>
</feature>
<gene>
    <name evidence="2" type="ORF">EZS28_006588</name>
</gene>
<dbReference type="SUPFAM" id="SSF50475">
    <property type="entry name" value="FMN-binding split barrel"/>
    <property type="match status" value="2"/>
</dbReference>
<dbReference type="AlphaFoldDB" id="A0A5J4WS11"/>
<dbReference type="PANTHER" id="PTHR34818:SF1">
    <property type="entry name" value="PROTEIN BLI-3"/>
    <property type="match status" value="1"/>
</dbReference>
<evidence type="ECO:0000259" key="1">
    <source>
        <dbReference type="Pfam" id="PF16242"/>
    </source>
</evidence>
<dbReference type="Gene3D" id="2.30.110.10">
    <property type="entry name" value="Electron Transport, Fmn-binding Protein, Chain A"/>
    <property type="match status" value="2"/>
</dbReference>
<protein>
    <recommendedName>
        <fullName evidence="1">General stress protein FMN-binding split barrel domain-containing protein</fullName>
    </recommendedName>
</protein>
<comment type="caution">
    <text evidence="2">The sequence shown here is derived from an EMBL/GenBank/DDBJ whole genome shotgun (WGS) entry which is preliminary data.</text>
</comment>
<sequence length="296" mass="33130">MTNSAEQLLLARKGSFASSLLTTNDGVRPVPRIVQLRYSTQLGFYIVASKDSSKIKQIQKNPFASIIPGTGQNTIVARVTLRITDDQKIIDAAWSDDLLKVGYTGKDDKRLCVIQVTVNSVRNGFNIIEGTAPDQNTIKKIDKSETIPATGPFRTKEIQDIIRQTFTSMKITNLITSDGLGHDSRVVGFRYMENVGLYICTHLSDKKVKQMRQNNKVAIFITGLQRGEQIVIDASANLSESPEIKHKIWEDIIRSFGFTGPNDKELVVGIFTPRRIIRHRSSNREPDVLVAENQDK</sequence>
<dbReference type="PANTHER" id="PTHR34818">
    <property type="entry name" value="PROTEIN BLI-3"/>
    <property type="match status" value="1"/>
</dbReference>
<evidence type="ECO:0000313" key="2">
    <source>
        <dbReference type="EMBL" id="KAA6397884.1"/>
    </source>
</evidence>